<evidence type="ECO:0000256" key="7">
    <source>
        <dbReference type="ARBA" id="ARBA00022723"/>
    </source>
</evidence>
<organism evidence="14 15">
    <name type="scientific">Roseobacter fucihabitans</name>
    <dbReference type="NCBI Taxonomy" id="1537242"/>
    <lineage>
        <taxon>Bacteria</taxon>
        <taxon>Pseudomonadati</taxon>
        <taxon>Pseudomonadota</taxon>
        <taxon>Alphaproteobacteria</taxon>
        <taxon>Rhodobacterales</taxon>
        <taxon>Roseobacteraceae</taxon>
        <taxon>Roseobacter</taxon>
    </lineage>
</organism>
<dbReference type="Gene3D" id="3.40.640.10">
    <property type="entry name" value="Type I PLP-dependent aspartate aminotransferase-like (Major domain)"/>
    <property type="match status" value="1"/>
</dbReference>
<evidence type="ECO:0000256" key="10">
    <source>
        <dbReference type="ARBA" id="ARBA00023014"/>
    </source>
</evidence>
<dbReference type="Proteomes" id="UP001318682">
    <property type="component" value="Plasmid pROLI83"/>
</dbReference>
<comment type="catalytic activity">
    <reaction evidence="11">
        <text>(sulfur carrier)-H + L-cysteine = (sulfur carrier)-SH + L-alanine</text>
        <dbReference type="Rhea" id="RHEA:43892"/>
        <dbReference type="Rhea" id="RHEA-COMP:14737"/>
        <dbReference type="Rhea" id="RHEA-COMP:14739"/>
        <dbReference type="ChEBI" id="CHEBI:29917"/>
        <dbReference type="ChEBI" id="CHEBI:35235"/>
        <dbReference type="ChEBI" id="CHEBI:57972"/>
        <dbReference type="ChEBI" id="CHEBI:64428"/>
        <dbReference type="EC" id="2.8.1.7"/>
    </reaction>
</comment>
<dbReference type="EMBL" id="CP143425">
    <property type="protein sequence ID" value="WVX51615.1"/>
    <property type="molecule type" value="Genomic_DNA"/>
</dbReference>
<dbReference type="Gene3D" id="3.90.1150.10">
    <property type="entry name" value="Aspartate Aminotransferase, domain 1"/>
    <property type="match status" value="1"/>
</dbReference>
<dbReference type="Pfam" id="PF00266">
    <property type="entry name" value="Aminotran_5"/>
    <property type="match status" value="1"/>
</dbReference>
<geneLocation type="plasmid" evidence="14 15">
    <name>pROLI83</name>
</geneLocation>
<reference evidence="14 15" key="1">
    <citation type="submission" date="2015-07" db="EMBL/GenBank/DDBJ databases">
        <authorList>
            <person name="Voget S."/>
            <person name="Dogs M."/>
            <person name="Brinkhoff T.H."/>
            <person name="Daniel R."/>
        </authorList>
    </citation>
    <scope>NUCLEOTIDE SEQUENCE [LARGE SCALE GENOMIC DNA]</scope>
    <source>
        <strain evidence="14 15">B14</strain>
        <plasmid evidence="14 15">pROLI83</plasmid>
    </source>
</reference>
<gene>
    <name evidence="14" type="primary">iscS</name>
    <name evidence="14" type="ORF">ROLI_047170</name>
</gene>
<evidence type="ECO:0000313" key="15">
    <source>
        <dbReference type="Proteomes" id="UP001318682"/>
    </source>
</evidence>
<evidence type="ECO:0000256" key="9">
    <source>
        <dbReference type="ARBA" id="ARBA00023004"/>
    </source>
</evidence>
<evidence type="ECO:0000256" key="3">
    <source>
        <dbReference type="ARBA" id="ARBA00006490"/>
    </source>
</evidence>
<keyword evidence="8" id="KW-0663">Pyridoxal phosphate</keyword>
<dbReference type="PANTHER" id="PTHR11601">
    <property type="entry name" value="CYSTEINE DESULFURYLASE FAMILY MEMBER"/>
    <property type="match status" value="1"/>
</dbReference>
<dbReference type="EC" id="2.8.1.7" evidence="4"/>
<keyword evidence="14" id="KW-0614">Plasmid</keyword>
<dbReference type="PIRSF" id="PIRSF005572">
    <property type="entry name" value="NifS"/>
    <property type="match status" value="1"/>
</dbReference>
<comment type="similarity">
    <text evidence="3">Belongs to the class-V pyridoxal-phosphate-dependent aminotransferase family. NifS/IscS subfamily.</text>
</comment>
<evidence type="ECO:0000256" key="6">
    <source>
        <dbReference type="ARBA" id="ARBA00022679"/>
    </source>
</evidence>
<protein>
    <recommendedName>
        <fullName evidence="5">Cysteine desulfurase</fullName>
        <ecNumber evidence="4">2.8.1.7</ecNumber>
    </recommendedName>
</protein>
<evidence type="ECO:0000256" key="11">
    <source>
        <dbReference type="ARBA" id="ARBA00050776"/>
    </source>
</evidence>
<evidence type="ECO:0000313" key="14">
    <source>
        <dbReference type="EMBL" id="WVX51615.1"/>
    </source>
</evidence>
<evidence type="ECO:0000256" key="5">
    <source>
        <dbReference type="ARBA" id="ARBA00013558"/>
    </source>
</evidence>
<dbReference type="InterPro" id="IPR015421">
    <property type="entry name" value="PyrdxlP-dep_Trfase_major"/>
</dbReference>
<evidence type="ECO:0000259" key="13">
    <source>
        <dbReference type="Pfam" id="PF00266"/>
    </source>
</evidence>
<name>A0ABZ2C1Q2_9RHOB</name>
<feature type="domain" description="Aminotransferase class V" evidence="13">
    <location>
        <begin position="8"/>
        <end position="369"/>
    </location>
</feature>
<evidence type="ECO:0000256" key="2">
    <source>
        <dbReference type="ARBA" id="ARBA00003120"/>
    </source>
</evidence>
<dbReference type="GO" id="GO:0031071">
    <property type="term" value="F:cysteine desulfurase activity"/>
    <property type="evidence" value="ECO:0007669"/>
    <property type="project" value="UniProtKB-EC"/>
</dbReference>
<evidence type="ECO:0000256" key="1">
    <source>
        <dbReference type="ARBA" id="ARBA00001933"/>
    </source>
</evidence>
<keyword evidence="6 14" id="KW-0808">Transferase</keyword>
<dbReference type="InterPro" id="IPR016454">
    <property type="entry name" value="Cysteine_dSase"/>
</dbReference>
<dbReference type="PANTHER" id="PTHR11601:SF34">
    <property type="entry name" value="CYSTEINE DESULFURASE"/>
    <property type="match status" value="1"/>
</dbReference>
<proteinExistence type="inferred from homology"/>
<dbReference type="RefSeq" id="WP_187430176.1">
    <property type="nucleotide sequence ID" value="NZ_CP143425.1"/>
</dbReference>
<comment type="cofactor">
    <cofactor evidence="1 12">
        <name>pyridoxal 5'-phosphate</name>
        <dbReference type="ChEBI" id="CHEBI:597326"/>
    </cofactor>
</comment>
<dbReference type="Gene3D" id="1.10.260.50">
    <property type="match status" value="1"/>
</dbReference>
<evidence type="ECO:0000256" key="4">
    <source>
        <dbReference type="ARBA" id="ARBA00012239"/>
    </source>
</evidence>
<reference evidence="14 15" key="2">
    <citation type="submission" date="2024-01" db="EMBL/GenBank/DDBJ databases">
        <title>Roseobacter fucihabitans sp. nov., isolated from the brown alga Fucus spiralis.</title>
        <authorList>
            <person name="Hahnke S."/>
            <person name="Berger M."/>
            <person name="Schlingloff A."/>
            <person name="Athale I."/>
            <person name="Neumann-Schaal M."/>
            <person name="Adenaya A."/>
            <person name="Poehlein A."/>
            <person name="Daniel R."/>
            <person name="Pertersen J."/>
            <person name="Brinkhoff T."/>
        </authorList>
    </citation>
    <scope>NUCLEOTIDE SEQUENCE [LARGE SCALE GENOMIC DNA]</scope>
    <source>
        <strain evidence="14 15">B14</strain>
        <plasmid evidence="14 15">pROLI83</plasmid>
    </source>
</reference>
<keyword evidence="15" id="KW-1185">Reference proteome</keyword>
<keyword evidence="7" id="KW-0479">Metal-binding</keyword>
<dbReference type="InterPro" id="IPR000192">
    <property type="entry name" value="Aminotrans_V_dom"/>
</dbReference>
<sequence>MKASTHMIYLDGFSSWPIRPEARDTMIEALSLPGNSNSNHVAGWQASKFLETGKRETAELIGANASELIVTSGATEANALALLGVAKAVTSQSTSRNKIVVSMIEHDAIGRPIELLREKGFEIAECPVDADGSIDLEHLAKVVDERTILVSIMMANNLTGQIQPIEKISKIAHDVGALMHTDAAQAVGKIAIDVFDLDVDYLSLSAHKFGGPQGVGALYVGSHAPKPVELTSLLPITESLSGTHPAGLIASMGKAAAICKSSMSDEQNHSNELLSRFERGLRQVNVKVHRISSKNLSVPGGGAFVFEKGSTSDLISSVGADLCISNASACHSGQLQASPVLSALHIPVEDQDRFLRVGVGWWLSIDDIDTAVRRISAAIEKQLAATGACHQ</sequence>
<dbReference type="PROSITE" id="PS00595">
    <property type="entry name" value="AA_TRANSFER_CLASS_5"/>
    <property type="match status" value="1"/>
</dbReference>
<dbReference type="InterPro" id="IPR015424">
    <property type="entry name" value="PyrdxlP-dep_Trfase"/>
</dbReference>
<accession>A0ABZ2C1Q2</accession>
<dbReference type="InterPro" id="IPR015422">
    <property type="entry name" value="PyrdxlP-dep_Trfase_small"/>
</dbReference>
<comment type="function">
    <text evidence="2">Catalyzes the removal of elemental sulfur atoms from cysteine to produce alanine. Seems to participate in the biosynthesis of the nitrogenase metalloclusters by providing the inorganic sulfur required for the Fe-S core formation.</text>
</comment>
<evidence type="ECO:0000256" key="12">
    <source>
        <dbReference type="RuleBase" id="RU004504"/>
    </source>
</evidence>
<keyword evidence="10" id="KW-0411">Iron-sulfur</keyword>
<evidence type="ECO:0000256" key="8">
    <source>
        <dbReference type="ARBA" id="ARBA00022898"/>
    </source>
</evidence>
<dbReference type="InterPro" id="IPR020578">
    <property type="entry name" value="Aminotrans_V_PyrdxlP_BS"/>
</dbReference>
<dbReference type="SUPFAM" id="SSF53383">
    <property type="entry name" value="PLP-dependent transferases"/>
    <property type="match status" value="1"/>
</dbReference>
<keyword evidence="9" id="KW-0408">Iron</keyword>